<organism evidence="3 4">
    <name type="scientific">Microdochium bolleyi</name>
    <dbReference type="NCBI Taxonomy" id="196109"/>
    <lineage>
        <taxon>Eukaryota</taxon>
        <taxon>Fungi</taxon>
        <taxon>Dikarya</taxon>
        <taxon>Ascomycota</taxon>
        <taxon>Pezizomycotina</taxon>
        <taxon>Sordariomycetes</taxon>
        <taxon>Xylariomycetidae</taxon>
        <taxon>Xylariales</taxon>
        <taxon>Microdochiaceae</taxon>
        <taxon>Microdochium</taxon>
    </lineage>
</organism>
<dbReference type="PANTHER" id="PTHR13349:SF2">
    <property type="entry name" value="TRANSLATION MACHINERY-ASSOCIATED PROTEIN 16"/>
    <property type="match status" value="1"/>
</dbReference>
<dbReference type="InParanoid" id="A0A136IZ43"/>
<dbReference type="GO" id="GO:0005634">
    <property type="term" value="C:nucleus"/>
    <property type="evidence" value="ECO:0007669"/>
    <property type="project" value="TreeGrafter"/>
</dbReference>
<feature type="compositionally biased region" description="Basic and acidic residues" evidence="2">
    <location>
        <begin position="1"/>
        <end position="10"/>
    </location>
</feature>
<accession>A0A136IZ43</accession>
<dbReference type="InterPro" id="IPR038356">
    <property type="entry name" value="Tma16_sf"/>
</dbReference>
<dbReference type="Pfam" id="PF11176">
    <property type="entry name" value="Tma16"/>
    <property type="match status" value="1"/>
</dbReference>
<gene>
    <name evidence="3" type="ORF">Micbo1qcDRAFT_74089</name>
</gene>
<dbReference type="OrthoDB" id="270284at2759"/>
<dbReference type="STRING" id="196109.A0A136IZ43"/>
<evidence type="ECO:0000313" key="4">
    <source>
        <dbReference type="Proteomes" id="UP000070501"/>
    </source>
</evidence>
<evidence type="ECO:0000313" key="3">
    <source>
        <dbReference type="EMBL" id="KXJ90173.1"/>
    </source>
</evidence>
<dbReference type="FunCoup" id="A0A136IZ43">
    <property type="interactions" value="311"/>
</dbReference>
<evidence type="ECO:0000256" key="1">
    <source>
        <dbReference type="ARBA" id="ARBA00034127"/>
    </source>
</evidence>
<dbReference type="AlphaFoldDB" id="A0A136IZ43"/>
<proteinExistence type="inferred from homology"/>
<evidence type="ECO:0000256" key="2">
    <source>
        <dbReference type="SAM" id="MobiDB-lite"/>
    </source>
</evidence>
<dbReference type="Gene3D" id="1.20.1440.170">
    <property type="entry name" value="Translation machinery-associated protein 16-like"/>
    <property type="match status" value="1"/>
</dbReference>
<dbReference type="InterPro" id="IPR021346">
    <property type="entry name" value="Tma16"/>
</dbReference>
<keyword evidence="4" id="KW-1185">Reference proteome</keyword>
<protein>
    <submittedName>
        <fullName evidence="3">Translation machinery-associated protein 16</fullName>
    </submittedName>
</protein>
<dbReference type="Proteomes" id="UP000070501">
    <property type="component" value="Unassembled WGS sequence"/>
</dbReference>
<dbReference type="PANTHER" id="PTHR13349">
    <property type="entry name" value="TRANSLATION MACHINERY-ASSOCIATED PROTEIN 16"/>
    <property type="match status" value="1"/>
</dbReference>
<comment type="similarity">
    <text evidence="1">Belongs to the TMA16 family.</text>
</comment>
<sequence length="180" mass="20886">MGRTTFDKARKAIAKKKGPVEALHQYSRDSKRLHKAQVRDVRLEKLAATRRKTDRPHIERATYFQEAVRQNEGKPLDMDTIQELIKGFVHQFDEELAEVKQARRPGRPASAREDLLKVKITALEKEYQNGFLLPVLDEETNVTMFERWDGNWAYLTQMKWARVSAEGKVQPSSFPPKGEH</sequence>
<feature type="region of interest" description="Disordered" evidence="2">
    <location>
        <begin position="1"/>
        <end position="22"/>
    </location>
</feature>
<dbReference type="EMBL" id="KQ964253">
    <property type="protein sequence ID" value="KXJ90173.1"/>
    <property type="molecule type" value="Genomic_DNA"/>
</dbReference>
<name>A0A136IZ43_9PEZI</name>
<reference evidence="4" key="1">
    <citation type="submission" date="2016-02" db="EMBL/GenBank/DDBJ databases">
        <title>Draft genome sequence of Microdochium bolleyi, a fungal endophyte of beachgrass.</title>
        <authorList>
            <consortium name="DOE Joint Genome Institute"/>
            <person name="David A.S."/>
            <person name="May G."/>
            <person name="Haridas S."/>
            <person name="Lim J."/>
            <person name="Wang M."/>
            <person name="Labutti K."/>
            <person name="Lipzen A."/>
            <person name="Barry K."/>
            <person name="Grigoriev I.V."/>
        </authorList>
    </citation>
    <scope>NUCLEOTIDE SEQUENCE [LARGE SCALE GENOMIC DNA]</scope>
    <source>
        <strain evidence="4">J235TASD1</strain>
    </source>
</reference>